<comment type="caution">
    <text evidence="1">The sequence shown here is derived from an EMBL/GenBank/DDBJ whole genome shotgun (WGS) entry which is preliminary data.</text>
</comment>
<evidence type="ECO:0000313" key="2">
    <source>
        <dbReference type="Proteomes" id="UP000637061"/>
    </source>
</evidence>
<dbReference type="RefSeq" id="WP_198746560.1">
    <property type="nucleotide sequence ID" value="NZ_JAEHTE010000002.1"/>
</dbReference>
<sequence length="513" mass="58917">MYKEAAEFLFVVNLKNAFDLDIEQGQYEMSWEEFKEELLRHRIRDNKNGVGFMPVMTKPEAEWQELWTKEVKKDGRVVKPSVKHYRGDVNIEAITALVIDLDEPNALDEGQKIFNEYERVVHSTHNYTPETPYKYRMIIRLQEPIPVENWPICFEALKSRIKLDPVCCNPSRFYYYPSHSRNSNITPRADHYHGRAITVDDILALAADKDALVQAKPVKTSKPRPVRPGFTAASVRTRRHFSGAIVGHYDAVPDKIDVSLDAMKKRHAISIAEYEMEGSRHNLALSITSREINRFGPKADLKSLILFVFKIAADGERGLETGNTADELPGMIITGMMKYSPEALEKLMQDHEGDPEPYLSSIVRWASLNYETAPLTIDEVKKPASDSNEYYKVLRERHKPYLTEFVKSGDVRELFKQVLRIELRNEKPKYKEVANALVSYQFGYYTKVEKKSENVAWGLIFAELTQLTRIFSEKNIPVDAQKIKFAKSQFIIATNAKVPESAKTAQKALELNY</sequence>
<name>A0A8I1JHQ8_PSEPU</name>
<protein>
    <submittedName>
        <fullName evidence="1">DNA primase</fullName>
    </submittedName>
</protein>
<evidence type="ECO:0000313" key="1">
    <source>
        <dbReference type="EMBL" id="MBI6882936.1"/>
    </source>
</evidence>
<proteinExistence type="predicted"/>
<organism evidence="1 2">
    <name type="scientific">Pseudomonas putida</name>
    <name type="common">Arthrobacter siderocapsulatus</name>
    <dbReference type="NCBI Taxonomy" id="303"/>
    <lineage>
        <taxon>Bacteria</taxon>
        <taxon>Pseudomonadati</taxon>
        <taxon>Pseudomonadota</taxon>
        <taxon>Gammaproteobacteria</taxon>
        <taxon>Pseudomonadales</taxon>
        <taxon>Pseudomonadaceae</taxon>
        <taxon>Pseudomonas</taxon>
    </lineage>
</organism>
<dbReference type="AlphaFoldDB" id="A0A8I1JHQ8"/>
<accession>A0A8I1JHQ8</accession>
<reference evidence="1" key="1">
    <citation type="submission" date="2020-12" db="EMBL/GenBank/DDBJ databases">
        <title>Enhanced detection system for hospital associated transmission using whole genome sequencing surveillance.</title>
        <authorList>
            <person name="Harrison L.H."/>
            <person name="Van Tyne D."/>
            <person name="Marsh J.W."/>
            <person name="Griffith M.P."/>
            <person name="Snyder D.J."/>
            <person name="Cooper V.S."/>
            <person name="Mustapha M."/>
        </authorList>
    </citation>
    <scope>NUCLEOTIDE SEQUENCE</scope>
    <source>
        <strain evidence="1">PSB00042</strain>
    </source>
</reference>
<dbReference type="EMBL" id="JAEHTE010000002">
    <property type="protein sequence ID" value="MBI6882936.1"/>
    <property type="molecule type" value="Genomic_DNA"/>
</dbReference>
<dbReference type="Proteomes" id="UP000637061">
    <property type="component" value="Unassembled WGS sequence"/>
</dbReference>
<gene>
    <name evidence="1" type="ORF">JEU22_03340</name>
</gene>